<comment type="caution">
    <text evidence="2">The sequence shown here is derived from an EMBL/GenBank/DDBJ whole genome shotgun (WGS) entry which is preliminary data.</text>
</comment>
<dbReference type="OrthoDB" id="6281658at2759"/>
<name>A0A8J1THS6_OWEFU</name>
<evidence type="ECO:0000256" key="1">
    <source>
        <dbReference type="ARBA" id="ARBA00010872"/>
    </source>
</evidence>
<protein>
    <submittedName>
        <fullName evidence="2">Uncharacterized protein</fullName>
    </submittedName>
</protein>
<proteinExistence type="inferred from homology"/>
<dbReference type="PANTHER" id="PTHR10188">
    <property type="entry name" value="L-ASPARAGINASE"/>
    <property type="match status" value="1"/>
</dbReference>
<dbReference type="GO" id="GO:0003948">
    <property type="term" value="F:N4-(beta-N-acetylglucosaminyl)-L-asparaginase activity"/>
    <property type="evidence" value="ECO:0007669"/>
    <property type="project" value="TreeGrafter"/>
</dbReference>
<dbReference type="Proteomes" id="UP000749559">
    <property type="component" value="Unassembled WGS sequence"/>
</dbReference>
<evidence type="ECO:0000313" key="3">
    <source>
        <dbReference type="Proteomes" id="UP000749559"/>
    </source>
</evidence>
<dbReference type="SUPFAM" id="SSF56235">
    <property type="entry name" value="N-terminal nucleophile aminohydrolases (Ntn hydrolases)"/>
    <property type="match status" value="1"/>
</dbReference>
<dbReference type="GO" id="GO:0005764">
    <property type="term" value="C:lysosome"/>
    <property type="evidence" value="ECO:0007669"/>
    <property type="project" value="TreeGrafter"/>
</dbReference>
<dbReference type="AlphaFoldDB" id="A0A8J1THS6"/>
<organism evidence="2 3">
    <name type="scientific">Owenia fusiformis</name>
    <name type="common">Polychaete worm</name>
    <dbReference type="NCBI Taxonomy" id="6347"/>
    <lineage>
        <taxon>Eukaryota</taxon>
        <taxon>Metazoa</taxon>
        <taxon>Spiralia</taxon>
        <taxon>Lophotrochozoa</taxon>
        <taxon>Annelida</taxon>
        <taxon>Polychaeta</taxon>
        <taxon>Sedentaria</taxon>
        <taxon>Canalipalpata</taxon>
        <taxon>Sabellida</taxon>
        <taxon>Oweniida</taxon>
        <taxon>Oweniidae</taxon>
        <taxon>Owenia</taxon>
    </lineage>
</organism>
<dbReference type="InterPro" id="IPR029055">
    <property type="entry name" value="Ntn_hydrolases_N"/>
</dbReference>
<keyword evidence="3" id="KW-1185">Reference proteome</keyword>
<dbReference type="PANTHER" id="PTHR10188:SF6">
    <property type="entry name" value="N(4)-(BETA-N-ACETYLGLUCOSAMINYL)-L-ASPARAGINASE"/>
    <property type="match status" value="1"/>
</dbReference>
<sequence>KMAELQNSNILFLVLISFIIGVVNCQNGVLPLVINTWPFTAATGKAWDVIANEHRSALDAIEEGCSVCEVQQCDGSVGYGGSPDEHGETTLDAMIMDGITHDVGAVGSIRSVKSAISVARAVMQYTTHTLLPQSLQWTWDSQERVSQPTILNSNGRIGRIKSVNLITDRM</sequence>
<dbReference type="EMBL" id="CAIIXF020000002">
    <property type="protein sequence ID" value="CAH1778029.1"/>
    <property type="molecule type" value="Genomic_DNA"/>
</dbReference>
<feature type="non-terminal residue" evidence="2">
    <location>
        <position position="170"/>
    </location>
</feature>
<gene>
    <name evidence="2" type="ORF">OFUS_LOCUS5001</name>
</gene>
<comment type="similarity">
    <text evidence="1">Belongs to the Ntn-hydrolase family.</text>
</comment>
<accession>A0A8J1THS6</accession>
<reference evidence="2" key="1">
    <citation type="submission" date="2022-03" db="EMBL/GenBank/DDBJ databases">
        <authorList>
            <person name="Martin C."/>
        </authorList>
    </citation>
    <scope>NUCLEOTIDE SEQUENCE</scope>
</reference>
<evidence type="ECO:0000313" key="2">
    <source>
        <dbReference type="EMBL" id="CAH1778029.1"/>
    </source>
</evidence>
<dbReference type="InterPro" id="IPR000246">
    <property type="entry name" value="Peptidase_T2"/>
</dbReference>
<dbReference type="Pfam" id="PF01112">
    <property type="entry name" value="Asparaginase_2"/>
    <property type="match status" value="1"/>
</dbReference>